<dbReference type="EMBL" id="CP030840">
    <property type="protein sequence ID" value="AXC11009.1"/>
    <property type="molecule type" value="Genomic_DNA"/>
</dbReference>
<organism evidence="3 4">
    <name type="scientific">Acidisarcina polymorpha</name>
    <dbReference type="NCBI Taxonomy" id="2211140"/>
    <lineage>
        <taxon>Bacteria</taxon>
        <taxon>Pseudomonadati</taxon>
        <taxon>Acidobacteriota</taxon>
        <taxon>Terriglobia</taxon>
        <taxon>Terriglobales</taxon>
        <taxon>Acidobacteriaceae</taxon>
        <taxon>Acidisarcina</taxon>
    </lineage>
</organism>
<evidence type="ECO:0000256" key="2">
    <source>
        <dbReference type="SAM" id="Phobius"/>
    </source>
</evidence>
<evidence type="ECO:0000256" key="1">
    <source>
        <dbReference type="SAM" id="MobiDB-lite"/>
    </source>
</evidence>
<dbReference type="GO" id="GO:0090313">
    <property type="term" value="P:regulation of protein targeting to membrane"/>
    <property type="evidence" value="ECO:0007669"/>
    <property type="project" value="TreeGrafter"/>
</dbReference>
<dbReference type="KEGG" id="abas:ACPOL_1663"/>
<keyword evidence="4" id="KW-1185">Reference proteome</keyword>
<proteinExistence type="predicted"/>
<gene>
    <name evidence="3" type="ORF">ACPOL_1663</name>
</gene>
<feature type="transmembrane region" description="Helical" evidence="2">
    <location>
        <begin position="33"/>
        <end position="56"/>
    </location>
</feature>
<feature type="region of interest" description="Disordered" evidence="1">
    <location>
        <begin position="458"/>
        <end position="481"/>
    </location>
</feature>
<evidence type="ECO:0000313" key="3">
    <source>
        <dbReference type="EMBL" id="AXC11009.1"/>
    </source>
</evidence>
<keyword evidence="2" id="KW-0472">Membrane</keyword>
<keyword evidence="2" id="KW-0812">Transmembrane</keyword>
<dbReference type="PANTHER" id="PTHR30441">
    <property type="entry name" value="DUF748 DOMAIN-CONTAINING PROTEIN"/>
    <property type="match status" value="1"/>
</dbReference>
<dbReference type="GO" id="GO:0005886">
    <property type="term" value="C:plasma membrane"/>
    <property type="evidence" value="ECO:0007669"/>
    <property type="project" value="TreeGrafter"/>
</dbReference>
<accession>A0A2Z5FVT8</accession>
<protein>
    <recommendedName>
        <fullName evidence="5">AsmA-like C-terminal domain-containing protein</fullName>
    </recommendedName>
</protein>
<name>A0A2Z5FVT8_9BACT</name>
<evidence type="ECO:0000313" key="4">
    <source>
        <dbReference type="Proteomes" id="UP000253606"/>
    </source>
</evidence>
<dbReference type="PANTHER" id="PTHR30441:SF8">
    <property type="entry name" value="DUF748 DOMAIN-CONTAINING PROTEIN"/>
    <property type="match status" value="1"/>
</dbReference>
<dbReference type="RefSeq" id="WP_161557246.1">
    <property type="nucleotide sequence ID" value="NZ_CP030840.1"/>
</dbReference>
<reference evidence="3 4" key="1">
    <citation type="journal article" date="2018" name="Front. Microbiol.">
        <title>Hydrolytic Capabilities as a Key to Environmental Success: Chitinolytic and Cellulolytic Acidobacteria From Acidic Sub-arctic Soils and Boreal Peatlands.</title>
        <authorList>
            <person name="Belova S.E."/>
            <person name="Ravin N.V."/>
            <person name="Pankratov T.A."/>
            <person name="Rakitin A.L."/>
            <person name="Ivanova A.A."/>
            <person name="Beletsky A.V."/>
            <person name="Mardanov A.V."/>
            <person name="Sinninghe Damste J.S."/>
            <person name="Dedysh S.N."/>
        </authorList>
    </citation>
    <scope>NUCLEOTIDE SEQUENCE [LARGE SCALE GENOMIC DNA]</scope>
    <source>
        <strain evidence="3 4">SBC82</strain>
    </source>
</reference>
<sequence length="587" mass="64030">MAEQLGPTGIREVTQLPGIAVQAGKQRKRRGRLLLWIAAFFVLLILGLGIAAQIALNRAEPILRARVIDTLSTRFDSRVELDHFEVIVFRGFEVEGGGLRLYPRRFLTDQPLIAITKFRFRTSWLSLLRTPMHVGQVSVDGMAINMPPKELRPANSTVNPAASPKLAPQQAKQTASPSSHAGLKIIVDEVLIQDVRLLIGTSKPGKLPLDFEISQVVLHKVGDGKPMQFSATLVNPKPIGNIQSSGYFGPFQQENPGMTPVWGSYFFSRADLATFKGIGGILSSTGKYQGPLNHLTVDGQATVPDFRLSSGNHPMPLHTVFHAIVDGTSGDTYLQPVDAQLAHSRFIVTGSVVRVPTAPTLVTPVRQDPMEAAKGRPHGHVITLDVTMTSARIEDFLRLAVRTDPPVMDGNLRMKARIFLPPGDVPVTDKLHLNGDFDVSGAYFSSDKIQQKINLLSRMGQGHPKDPDLHQSPPQPEPKTAAEVKGDFTLANSRMDFPDLSFGVPGAEIQMAGIYTLDGSKFDFHGHAKLHAHPSQMTTGWKSLLLKLADPLFAKQGYGTVVPIQVSGTKSEPHFGLDFGYKPPKLP</sequence>
<feature type="region of interest" description="Disordered" evidence="1">
    <location>
        <begin position="153"/>
        <end position="177"/>
    </location>
</feature>
<dbReference type="InterPro" id="IPR052894">
    <property type="entry name" value="AsmA-related"/>
</dbReference>
<dbReference type="Proteomes" id="UP000253606">
    <property type="component" value="Chromosome"/>
</dbReference>
<keyword evidence="2" id="KW-1133">Transmembrane helix</keyword>
<dbReference type="AlphaFoldDB" id="A0A2Z5FVT8"/>
<evidence type="ECO:0008006" key="5">
    <source>
        <dbReference type="Google" id="ProtNLM"/>
    </source>
</evidence>